<sequence>MSADDALYDWIVEKWFPSELTKADRSRIGKLVRDLKIKRATIESFERALKNYRQAWPSMSDTPEAIVKHWDRMIADIQLTPTVTPGVDPKDVEARRQQSEANRWYFGVLNEERIKIWKRVAVHVLEKHNEAKVKAIESDFELRILSMWLYEVRGVR</sequence>
<protein>
    <submittedName>
        <fullName evidence="1">Uncharacterized protein</fullName>
    </submittedName>
</protein>
<accession>A0A0F9K5Z3</accession>
<dbReference type="EMBL" id="LAZR01015955">
    <property type="protein sequence ID" value="KKM06593.1"/>
    <property type="molecule type" value="Genomic_DNA"/>
</dbReference>
<organism evidence="1">
    <name type="scientific">marine sediment metagenome</name>
    <dbReference type="NCBI Taxonomy" id="412755"/>
    <lineage>
        <taxon>unclassified sequences</taxon>
        <taxon>metagenomes</taxon>
        <taxon>ecological metagenomes</taxon>
    </lineage>
</organism>
<dbReference type="AlphaFoldDB" id="A0A0F9K5Z3"/>
<evidence type="ECO:0000313" key="1">
    <source>
        <dbReference type="EMBL" id="KKM06593.1"/>
    </source>
</evidence>
<proteinExistence type="predicted"/>
<name>A0A0F9K5Z3_9ZZZZ</name>
<reference evidence="1" key="1">
    <citation type="journal article" date="2015" name="Nature">
        <title>Complex archaea that bridge the gap between prokaryotes and eukaryotes.</title>
        <authorList>
            <person name="Spang A."/>
            <person name="Saw J.H."/>
            <person name="Jorgensen S.L."/>
            <person name="Zaremba-Niedzwiedzka K."/>
            <person name="Martijn J."/>
            <person name="Lind A.E."/>
            <person name="van Eijk R."/>
            <person name="Schleper C."/>
            <person name="Guy L."/>
            <person name="Ettema T.J."/>
        </authorList>
    </citation>
    <scope>NUCLEOTIDE SEQUENCE</scope>
</reference>
<comment type="caution">
    <text evidence="1">The sequence shown here is derived from an EMBL/GenBank/DDBJ whole genome shotgun (WGS) entry which is preliminary data.</text>
</comment>
<gene>
    <name evidence="1" type="ORF">LCGC14_1742410</name>
</gene>